<accession>A0AAE0GQ54</accession>
<sequence length="964" mass="108108">MPASAPPHGITRPVANVGITTQPQLSKKVQEEAKQILNCSGFGLFKNYAASDKSHSNSVQQTFQTLPTSKQIRQRYLLHRMADADPGTRHCYALYDLMRQNRMHQCHIDQSIPVRHILQTGAAEQQTIVAKTLCGDNATKDRTTVYCTDHAQIRDLLDITDDQIAQRGVRDFIPNEHALPTKPTAAQLVQILILLSKSNRTATVRSNMLNNSATTIEQTLTENRATGTDFDIISAPPGTGKTGVTLEAALALMRGNRLPEIMRTSPEWWRNVRSISQLGVHYITSDLADPKPCNLIILVTPNNVSGYWLRTLQHAVSQEPQNYTIYPKESGAIVETKIMNQHISNHTHHIDDYRESSKIPRRTLILRLTPEKFKEFLSTSQRNIVWPLTIFDEFTAHCGNMGIDAKAPACKLFWAISATPNTITEVFNGKSSHNPFKKMLSDRFAHAENELSSDRIPKHFERSLEQRRRIIESNLMVSLITAFPPALIRRTIDNVLHLMPPTVRYVASDAAARTAEVALGRYRPSPTVTARGDPPKLPKFTVADFTVDPPILSHTFDCHDKDYAPTHLGDFRFPSKNPPIRWRQPETDHKLVSTQTLLQDLQKAFTTFQTHQASFDMQDLAVAQNWFKNTEATLKTPTFPPSRSKVVADDHASLSPRMFGVDQQQNSPATTKTTAACTRCCCVIDLHGLQSHFWLSHHYDPTTQRIRCPGCFHSLSTSSMPLLNSASTESPTSEILQNLRDGTSYAAALYATLFDAITQHDARSIVIFADAALASSLIKHICDTINPHANVACHRLTDRIPATNIKQSTTAGKKDAVVRWYQEPYQFRRPLECRVLILDATASQKSEEVCGLNFQDTDRMIICNAHVSDAQQALARALRAKQTDHARPPLTLNIFCDQSRFVPAYIHRELEDGPRTVDSKMVHSSDAIQDGEDIGEDHPFDATLECIWGTEITKKDAMKNMFDD</sequence>
<reference evidence="2" key="2">
    <citation type="submission" date="2023-06" db="EMBL/GenBank/DDBJ databases">
        <title>Long-read-based genome assembly of the green algal bacterivore Cymbomonas tetramitiformis.</title>
        <authorList>
            <person name="Gyaltshen Y."/>
            <person name="Rozenberg A."/>
            <person name="Paasch A."/>
            <person name="Burns J.A."/>
            <person name="Warring S."/>
            <person name="Larson R."/>
            <person name="Maurer-Alcala X."/>
            <person name="Dacks J."/>
            <person name="Kim E."/>
        </authorList>
    </citation>
    <scope>NUCLEOTIDE SEQUENCE</scope>
    <source>
        <strain evidence="2">PLY_AMNH</strain>
    </source>
</reference>
<name>A0AAE0GQ54_9CHLO</name>
<comment type="caution">
    <text evidence="2">The sequence shown here is derived from an EMBL/GenBank/DDBJ whole genome shotgun (WGS) entry which is preliminary data.</text>
</comment>
<organism evidence="2 3">
    <name type="scientific">Cymbomonas tetramitiformis</name>
    <dbReference type="NCBI Taxonomy" id="36881"/>
    <lineage>
        <taxon>Eukaryota</taxon>
        <taxon>Viridiplantae</taxon>
        <taxon>Chlorophyta</taxon>
        <taxon>Pyramimonadophyceae</taxon>
        <taxon>Pyramimonadales</taxon>
        <taxon>Pyramimonadaceae</taxon>
        <taxon>Cymbomonas</taxon>
    </lineage>
</organism>
<evidence type="ECO:0000313" key="2">
    <source>
        <dbReference type="EMBL" id="KAK3281496.1"/>
    </source>
</evidence>
<proteinExistence type="predicted"/>
<dbReference type="SUPFAM" id="SSF52540">
    <property type="entry name" value="P-loop containing nucleoside triphosphate hydrolases"/>
    <property type="match status" value="1"/>
</dbReference>
<protein>
    <submittedName>
        <fullName evidence="2">Uncharacterized protein</fullName>
    </submittedName>
</protein>
<dbReference type="EMBL" id="LGRX02003820">
    <property type="protein sequence ID" value="KAK3281496.1"/>
    <property type="molecule type" value="Genomic_DNA"/>
</dbReference>
<dbReference type="Proteomes" id="UP001190700">
    <property type="component" value="Unassembled WGS sequence"/>
</dbReference>
<reference evidence="2 3" key="1">
    <citation type="journal article" date="2015" name="Genome Biol. Evol.">
        <title>Comparative Genomics of a Bacterivorous Green Alga Reveals Evolutionary Causalities and Consequences of Phago-Mixotrophic Mode of Nutrition.</title>
        <authorList>
            <person name="Burns J.A."/>
            <person name="Paasch A."/>
            <person name="Narechania A."/>
            <person name="Kim E."/>
        </authorList>
    </citation>
    <scope>NUCLEOTIDE SEQUENCE [LARGE SCALE GENOMIC DNA]</scope>
    <source>
        <strain evidence="2">PLY_AMNH</strain>
    </source>
</reference>
<gene>
    <name evidence="2" type="ORF">CYMTET_10725</name>
    <name evidence="1" type="ORF">CYMTET_47070</name>
</gene>
<dbReference type="AlphaFoldDB" id="A0AAE0GQ54"/>
<keyword evidence="3" id="KW-1185">Reference proteome</keyword>
<evidence type="ECO:0000313" key="3">
    <source>
        <dbReference type="Proteomes" id="UP001190700"/>
    </source>
</evidence>
<dbReference type="InterPro" id="IPR027417">
    <property type="entry name" value="P-loop_NTPase"/>
</dbReference>
<evidence type="ECO:0000313" key="1">
    <source>
        <dbReference type="EMBL" id="KAK3243266.1"/>
    </source>
</evidence>
<dbReference type="EMBL" id="LGRX02033007">
    <property type="protein sequence ID" value="KAK3243266.1"/>
    <property type="molecule type" value="Genomic_DNA"/>
</dbReference>